<reference evidence="2" key="1">
    <citation type="submission" date="2017-03" db="EMBL/GenBank/DDBJ databases">
        <title>Phytopthora megakarya and P. palmivora, two closely related causual agents of cacao black pod achieved similar genome size and gene model numbers by different mechanisms.</title>
        <authorList>
            <person name="Ali S."/>
            <person name="Shao J."/>
            <person name="Larry D.J."/>
            <person name="Kronmiller B."/>
            <person name="Shen D."/>
            <person name="Strem M.D."/>
            <person name="Melnick R.L."/>
            <person name="Guiltinan M.J."/>
            <person name="Tyler B.M."/>
            <person name="Meinhardt L.W."/>
            <person name="Bailey B.A."/>
        </authorList>
    </citation>
    <scope>NUCLEOTIDE SEQUENCE [LARGE SCALE GENOMIC DNA]</scope>
    <source>
        <strain evidence="2">zdho120</strain>
    </source>
</reference>
<evidence type="ECO:0000313" key="2">
    <source>
        <dbReference type="Proteomes" id="UP000198211"/>
    </source>
</evidence>
<dbReference type="Proteomes" id="UP000198211">
    <property type="component" value="Unassembled WGS sequence"/>
</dbReference>
<organism evidence="1 2">
    <name type="scientific">Phytophthora megakarya</name>
    <dbReference type="NCBI Taxonomy" id="4795"/>
    <lineage>
        <taxon>Eukaryota</taxon>
        <taxon>Sar</taxon>
        <taxon>Stramenopiles</taxon>
        <taxon>Oomycota</taxon>
        <taxon>Peronosporomycetes</taxon>
        <taxon>Peronosporales</taxon>
        <taxon>Peronosporaceae</taxon>
        <taxon>Phytophthora</taxon>
    </lineage>
</organism>
<dbReference type="OrthoDB" id="142498at2759"/>
<name>A0A225VD70_9STRA</name>
<protein>
    <recommendedName>
        <fullName evidence="3">Reverse transcriptase</fullName>
    </recommendedName>
</protein>
<proteinExistence type="predicted"/>
<keyword evidence="2" id="KW-1185">Reference proteome</keyword>
<sequence length="135" mass="15821">MFYPVVHISRLKPVNEFTSRPTNQLAPEVAEGSGMDFGEALLPEDSWGSDHIAGEYEMEAIRDDRRPFRTSAEKLMREFKVKWLGTTNQHGSRHQMMRVVNSFMTTCMRKKSEHRFQMVQVADEDLPPYRFYKMS</sequence>
<evidence type="ECO:0008006" key="3">
    <source>
        <dbReference type="Google" id="ProtNLM"/>
    </source>
</evidence>
<dbReference type="AlphaFoldDB" id="A0A225VD70"/>
<accession>A0A225VD70</accession>
<evidence type="ECO:0000313" key="1">
    <source>
        <dbReference type="EMBL" id="OWZ02818.1"/>
    </source>
</evidence>
<dbReference type="EMBL" id="NBNE01005918">
    <property type="protein sequence ID" value="OWZ02818.1"/>
    <property type="molecule type" value="Genomic_DNA"/>
</dbReference>
<gene>
    <name evidence="1" type="ORF">PHMEG_00025552</name>
</gene>
<comment type="caution">
    <text evidence="1">The sequence shown here is derived from an EMBL/GenBank/DDBJ whole genome shotgun (WGS) entry which is preliminary data.</text>
</comment>